<comment type="similarity">
    <text evidence="1">Belongs to the intimin/invasin family.</text>
</comment>
<dbReference type="EMBL" id="NJCX01000002">
    <property type="protein sequence ID" value="PHM74909.1"/>
    <property type="molecule type" value="Genomic_DNA"/>
</dbReference>
<dbReference type="Pfam" id="PF11924">
    <property type="entry name" value="IAT_beta"/>
    <property type="match status" value="1"/>
</dbReference>
<dbReference type="RefSeq" id="WP_167386538.1">
    <property type="nucleotide sequence ID" value="NZ_CAWNOR010000053.1"/>
</dbReference>
<dbReference type="InterPro" id="IPR024519">
    <property type="entry name" value="IAT_beta"/>
</dbReference>
<protein>
    <submittedName>
        <fullName evidence="5">Putative invasin</fullName>
    </submittedName>
</protein>
<feature type="chain" id="PRO_5012406672" evidence="3">
    <location>
        <begin position="28"/>
        <end position="947"/>
    </location>
</feature>
<dbReference type="GO" id="GO:0007155">
    <property type="term" value="P:cell adhesion"/>
    <property type="evidence" value="ECO:0007669"/>
    <property type="project" value="InterPro"/>
</dbReference>
<gene>
    <name evidence="5" type="ORF">Xkoz_00440</name>
</gene>
<dbReference type="InterPro" id="IPR003535">
    <property type="entry name" value="Intimin/invasin_bac"/>
</dbReference>
<keyword evidence="6" id="KW-1185">Reference proteome</keyword>
<evidence type="ECO:0000313" key="6">
    <source>
        <dbReference type="Proteomes" id="UP000221101"/>
    </source>
</evidence>
<dbReference type="InterPro" id="IPR038177">
    <property type="entry name" value="IAT_beta_sf"/>
</dbReference>
<accession>A0A2D0LGS9</accession>
<dbReference type="PRINTS" id="PR01369">
    <property type="entry name" value="INTIMIN"/>
</dbReference>
<sequence>MDSYINHKVFRFSILMCSLFLPFATTSAISAGEETQQSRAENKRFLQGSSNVNRADDARDRQAATDAEAGVIAQNIQRVGGILSSSPSQLTEQAKSYALGKLNGTVTSEAQKWLSQFGTANINLALDSKGKLETSALDLLLPLYDNKADWLLFTQLGYRHHDSRDILNVGLGGRYFTPSWMYGLNTFFDNDFTGKHKRVGVGGEVWTDYARFSANSYWRASKWRESEKELDYEERPANGFDIIGEFFLPAYPNLGGKLSYEQYFGDSVGLFNRETKEKDPSQARFGVNYTPVSLVTLGADYKIASGGHSEGLFLANLNYRFGVPFADQISSDSVAAMRTLAGSRYDLVQRNNNIVLEYKKKPEFNLSLPSILSGYSAQHVQVTPQMTAENRLKKLSWQANDEFRKNGGAIIPGNKSIEIDLPKYVAKGVNSYTLSATADLEGNSKPKTTQMNLVVEPFAIKEQSIKPNGSGPVISDGKSAYDLAAIITYGDKNNPPIKNTVIPDVKWSIEPEDKDATLTWDKSGKTDDKGQLTATLSTTKPLAANTKVYLSLDDQPQLELTGQIAPTDQQIKLGDIILLESPKIATANGTDHYTFKVQIFDADDTLLKNKTIGKLKTELKVNTDKGSPIDAPQGVKLEEPTNLTTDEEGNLVLNMTSTVGINDVYFIIYPDSTDTTSGSKQSNKVIFEPILEPIGIILSTSHNATKTPNPYKPFPANYSLHNVTTDASVFLALSGAGNDPQGTGDFILTDVEVSDPNAVKMDPTTKAIYFPLKAFKTGRWPVTVTATATDQKTQIVKRVTHTFNPARLWFTDISLNSHQVSHESTCSDERTYSYYLPGDTQVQTDKTTDGNKPTLMEVGGVNIALPSSLNEEYDKTILPGFGFGELERVIYGDIIPKLGSSTPLTVRVQETGGLSKDAVRYNYVTRTWENNPTKDKEDIYLCVIRRS</sequence>
<evidence type="ECO:0000259" key="4">
    <source>
        <dbReference type="Pfam" id="PF11924"/>
    </source>
</evidence>
<evidence type="ECO:0000313" key="5">
    <source>
        <dbReference type="EMBL" id="PHM74909.1"/>
    </source>
</evidence>
<proteinExistence type="inferred from homology"/>
<dbReference type="Gene3D" id="2.40.160.160">
    <property type="entry name" value="Inverse autotransporter, beta-domain"/>
    <property type="match status" value="1"/>
</dbReference>
<dbReference type="Proteomes" id="UP000221101">
    <property type="component" value="Unassembled WGS sequence"/>
</dbReference>
<comment type="caution">
    <text evidence="5">The sequence shown here is derived from an EMBL/GenBank/DDBJ whole genome shotgun (WGS) entry which is preliminary data.</text>
</comment>
<dbReference type="InterPro" id="IPR013783">
    <property type="entry name" value="Ig-like_fold"/>
</dbReference>
<feature type="compositionally biased region" description="Basic and acidic residues" evidence="2">
    <location>
        <begin position="54"/>
        <end position="63"/>
    </location>
</feature>
<organism evidence="5 6">
    <name type="scientific">Xenorhabdus kozodoii</name>
    <dbReference type="NCBI Taxonomy" id="351676"/>
    <lineage>
        <taxon>Bacteria</taxon>
        <taxon>Pseudomonadati</taxon>
        <taxon>Pseudomonadota</taxon>
        <taxon>Gammaproteobacteria</taxon>
        <taxon>Enterobacterales</taxon>
        <taxon>Morganellaceae</taxon>
        <taxon>Xenorhabdus</taxon>
    </lineage>
</organism>
<feature type="domain" description="Inverse autotransporter beta-domain" evidence="4">
    <location>
        <begin position="81"/>
        <end position="352"/>
    </location>
</feature>
<dbReference type="FunFam" id="2.40.160.160:FF:000001">
    <property type="entry name" value="Intimin-like inverse autotransporter SinH"/>
    <property type="match status" value="1"/>
</dbReference>
<dbReference type="AlphaFoldDB" id="A0A2D0LGS9"/>
<dbReference type="InterPro" id="IPR051715">
    <property type="entry name" value="Intimin-Invasin_domain"/>
</dbReference>
<dbReference type="PANTHER" id="PTHR39576">
    <property type="entry name" value="ATTACHING AND EFFACING PROTEIN HOMOLOG-RELATED-RELATED"/>
    <property type="match status" value="1"/>
</dbReference>
<evidence type="ECO:0000256" key="2">
    <source>
        <dbReference type="SAM" id="MobiDB-lite"/>
    </source>
</evidence>
<name>A0A2D0LGS9_9GAMM</name>
<reference evidence="5 6" key="1">
    <citation type="journal article" date="2017" name="Nat. Microbiol.">
        <title>Natural product diversity associated with the nematode symbionts Photorhabdus and Xenorhabdus.</title>
        <authorList>
            <person name="Tobias N.J."/>
            <person name="Wolff H."/>
            <person name="Djahanschiri B."/>
            <person name="Grundmann F."/>
            <person name="Kronenwerth M."/>
            <person name="Shi Y.M."/>
            <person name="Simonyi S."/>
            <person name="Grun P."/>
            <person name="Shapiro-Ilan D."/>
            <person name="Pidot S.J."/>
            <person name="Stinear T.P."/>
            <person name="Ebersberger I."/>
            <person name="Bode H.B."/>
        </authorList>
    </citation>
    <scope>NUCLEOTIDE SEQUENCE [LARGE SCALE GENOMIC DNA]</scope>
    <source>
        <strain evidence="5 6">DSM 17907</strain>
    </source>
</reference>
<feature type="region of interest" description="Disordered" evidence="2">
    <location>
        <begin position="34"/>
        <end position="64"/>
    </location>
</feature>
<evidence type="ECO:0000256" key="3">
    <source>
        <dbReference type="SAM" id="SignalP"/>
    </source>
</evidence>
<keyword evidence="3" id="KW-0732">Signal</keyword>
<dbReference type="Gene3D" id="2.60.40.10">
    <property type="entry name" value="Immunoglobulins"/>
    <property type="match status" value="1"/>
</dbReference>
<evidence type="ECO:0000256" key="1">
    <source>
        <dbReference type="ARBA" id="ARBA00010116"/>
    </source>
</evidence>
<dbReference type="GO" id="GO:0009279">
    <property type="term" value="C:cell outer membrane"/>
    <property type="evidence" value="ECO:0007669"/>
    <property type="project" value="TreeGrafter"/>
</dbReference>
<dbReference type="PANTHER" id="PTHR39576:SF2">
    <property type="entry name" value="ATTACHING AND EFFACING PROTEIN HOMOLOG-RELATED"/>
    <property type="match status" value="1"/>
</dbReference>
<feature type="signal peptide" evidence="3">
    <location>
        <begin position="1"/>
        <end position="27"/>
    </location>
</feature>